<dbReference type="InterPro" id="IPR051200">
    <property type="entry name" value="Host-pathogen_enzymatic-act"/>
</dbReference>
<dbReference type="InterPro" id="IPR011048">
    <property type="entry name" value="Haem_d1_sf"/>
</dbReference>
<name>A0A844XCL2_9SPHN</name>
<sequence>MRICLAITALVALAACGGNSDAEIPGPVMFQHGSQGALLVANKRGASLSRLDIANGEETHRAQTCENPHELTVSPDGAQVMVACYSGTSVQVFTTDDLTPVSEIELGEQARVHAAIWLDDGRVIAGAEGRGSLFVIEGAGTGEPSVTEIGANGPPYAPGAHLLAVDAGGRYAWGTIIPTGEVVRYDLGEGAEAARRKVGEDIEAIALSPDGADLWVSSNSANQAYRLDPVTLEPRGRVATSDVPIRLAMHPSGEFVVSSNFGGGDLSVIDTETGEVVRTIPVSGSSDAVQVTLVFSEDGDRLYAAETATDTIAEVDFASGEVLRRLPTGPGGDGLAVVD</sequence>
<evidence type="ECO:0000313" key="2">
    <source>
        <dbReference type="Proteomes" id="UP000461409"/>
    </source>
</evidence>
<dbReference type="PANTHER" id="PTHR47197">
    <property type="entry name" value="PROTEIN NIRF"/>
    <property type="match status" value="1"/>
</dbReference>
<dbReference type="Proteomes" id="UP000461409">
    <property type="component" value="Unassembled WGS sequence"/>
</dbReference>
<comment type="caution">
    <text evidence="1">The sequence shown here is derived from an EMBL/GenBank/DDBJ whole genome shotgun (WGS) entry which is preliminary data.</text>
</comment>
<dbReference type="InterPro" id="IPR015943">
    <property type="entry name" value="WD40/YVTN_repeat-like_dom_sf"/>
</dbReference>
<protein>
    <submittedName>
        <fullName evidence="1">YncE family protein</fullName>
    </submittedName>
</protein>
<proteinExistence type="predicted"/>
<organism evidence="1 2">
    <name type="scientific">Aurantiacibacter rhizosphaerae</name>
    <dbReference type="NCBI Taxonomy" id="2691582"/>
    <lineage>
        <taxon>Bacteria</taxon>
        <taxon>Pseudomonadati</taxon>
        <taxon>Pseudomonadota</taxon>
        <taxon>Alphaproteobacteria</taxon>
        <taxon>Sphingomonadales</taxon>
        <taxon>Erythrobacteraceae</taxon>
        <taxon>Aurantiacibacter</taxon>
    </lineage>
</organism>
<dbReference type="PROSITE" id="PS51257">
    <property type="entry name" value="PROKAR_LIPOPROTEIN"/>
    <property type="match status" value="1"/>
</dbReference>
<reference evidence="1 2" key="1">
    <citation type="submission" date="2019-12" db="EMBL/GenBank/DDBJ databases">
        <authorList>
            <person name="Lee S.D."/>
        </authorList>
    </citation>
    <scope>NUCLEOTIDE SEQUENCE [LARGE SCALE GENOMIC DNA]</scope>
    <source>
        <strain evidence="1 2">GH3-10</strain>
    </source>
</reference>
<dbReference type="RefSeq" id="WP_160485873.1">
    <property type="nucleotide sequence ID" value="NZ_WUBR01000002.1"/>
</dbReference>
<keyword evidence="2" id="KW-1185">Reference proteome</keyword>
<dbReference type="SUPFAM" id="SSF51004">
    <property type="entry name" value="C-terminal (heme d1) domain of cytochrome cd1-nitrite reductase"/>
    <property type="match status" value="1"/>
</dbReference>
<dbReference type="Gene3D" id="2.130.10.10">
    <property type="entry name" value="YVTN repeat-like/Quinoprotein amine dehydrogenase"/>
    <property type="match status" value="2"/>
</dbReference>
<accession>A0A844XCL2</accession>
<dbReference type="PANTHER" id="PTHR47197:SF3">
    <property type="entry name" value="DIHYDRO-HEME D1 DEHYDROGENASE"/>
    <property type="match status" value="1"/>
</dbReference>
<gene>
    <name evidence="1" type="ORF">GRF63_10120</name>
</gene>
<evidence type="ECO:0000313" key="1">
    <source>
        <dbReference type="EMBL" id="MWV28261.1"/>
    </source>
</evidence>
<dbReference type="AlphaFoldDB" id="A0A844XCL2"/>
<dbReference type="EMBL" id="WUBR01000002">
    <property type="protein sequence ID" value="MWV28261.1"/>
    <property type="molecule type" value="Genomic_DNA"/>
</dbReference>
<reference evidence="1 2" key="2">
    <citation type="submission" date="2020-02" db="EMBL/GenBank/DDBJ databases">
        <title>Erythrobacter dongmakensis sp. nov., isolated from a tidal mudflat.</title>
        <authorList>
            <person name="Kim I.S."/>
        </authorList>
    </citation>
    <scope>NUCLEOTIDE SEQUENCE [LARGE SCALE GENOMIC DNA]</scope>
    <source>
        <strain evidence="1 2">GH3-10</strain>
    </source>
</reference>